<dbReference type="Gene3D" id="3.30.1040.20">
    <property type="match status" value="1"/>
</dbReference>
<dbReference type="Gene3D" id="3.40.30.40">
    <property type="entry name" value="Perfringolysin"/>
    <property type="match status" value="1"/>
</dbReference>
<reference evidence="2" key="1">
    <citation type="journal article" date="2020" name="Mol. Plant Microbe">
        <title>Rhizobial microsymbionts of the narrowly endemic Oxytropis species growing in Kamchatka are characterized by significant genetic diversity and possess a set of genes that are associated with T3SS and T6SS secretion systems and can affect the development of symbiosis.</title>
        <authorList>
            <person name="Safronova V."/>
            <person name="Guro P."/>
            <person name="Sazanova A."/>
            <person name="Kuznetsova I."/>
            <person name="Belimov A."/>
            <person name="Yakubov V."/>
            <person name="Chirak E."/>
            <person name="Afonin A."/>
            <person name="Gogolev Y."/>
            <person name="Andronov E."/>
            <person name="Tikhonovich I."/>
        </authorList>
    </citation>
    <scope>NUCLEOTIDE SEQUENCE [LARGE SCALE GENOMIC DNA]</scope>
    <source>
        <strain evidence="2">RCAM0610</strain>
    </source>
</reference>
<name>A0A7G6RHV9_RHILV</name>
<dbReference type="Gene3D" id="3.90.840.10">
    <property type="entry name" value="Thiol-activated cytolysin superfamily/Thiol-activated cytolysin, alpha-beta domain"/>
    <property type="match status" value="1"/>
</dbReference>
<dbReference type="InterPro" id="IPR036363">
    <property type="entry name" value="Thiol_cytolysin_ab_sf"/>
</dbReference>
<organism evidence="1 2">
    <name type="scientific">Rhizobium leguminosarum bv. viciae</name>
    <dbReference type="NCBI Taxonomy" id="387"/>
    <lineage>
        <taxon>Bacteria</taxon>
        <taxon>Pseudomonadati</taxon>
        <taxon>Pseudomonadota</taxon>
        <taxon>Alphaproteobacteria</taxon>
        <taxon>Hyphomicrobiales</taxon>
        <taxon>Rhizobiaceae</taxon>
        <taxon>Rhizobium/Agrobacterium group</taxon>
        <taxon>Rhizobium</taxon>
    </lineage>
</organism>
<dbReference type="AlphaFoldDB" id="A0A7G6RHV9"/>
<proteinExistence type="predicted"/>
<dbReference type="GO" id="GO:0015485">
    <property type="term" value="F:cholesterol binding"/>
    <property type="evidence" value="ECO:0007669"/>
    <property type="project" value="InterPro"/>
</dbReference>
<dbReference type="EMBL" id="CP050549">
    <property type="protein sequence ID" value="QND41841.1"/>
    <property type="molecule type" value="Genomic_DNA"/>
</dbReference>
<sequence length="506" mass="55470">MIDDAHLAMIYKKANALHKNRDNRKELLDYFSILPKWPMPPPPGEFANKSNTTNSTQNNVALTCTTTDYDITSNPDSIVMLSPDIAALWPGAILQGEGFAQGIGSIRELPIKKRAPLDIVINLAATPSSVTVDEPDTASVHAAIVGLTGPIEQDFGSSISFRQAETYSSDQAMISVGVSAKFSAGNFRAKHSSVTTANKRVLTVSFVQNCFTIFVPNPETPADLFSPEYSLADLTEQERLGRIGPNNLPVLLSSVTYGRMLYVTMSSSRTFEDLKNAANASYNAGVGEGRAELSEAHKQVLTESEMIVTGFGIADENARDIICSGKIAEFFATPMPLRTAWPLSYVFYNLGSLSIAGIADTAHYSITTCQPRVATQPSEALSRHMDTGGTNLRDYKRFIAAAQRNYSDATGRALRMSQSRNCHSVFVSEIQWMTDTPLDDNDKLWLHQVWIPEVLLEAEDQAKFYKAGYDTNYSDAGTREVFAEALRCNGAHRVLLVALAERMTPH</sequence>
<dbReference type="InterPro" id="IPR036359">
    <property type="entry name" value="Thiol_cytolysin_sf"/>
</dbReference>
<protein>
    <submittedName>
        <fullName evidence="1">Uncharacterized protein</fullName>
    </submittedName>
</protein>
<dbReference type="Proteomes" id="UP000515518">
    <property type="component" value="Chromosome"/>
</dbReference>
<evidence type="ECO:0000313" key="2">
    <source>
        <dbReference type="Proteomes" id="UP000515518"/>
    </source>
</evidence>
<dbReference type="PRINTS" id="PR01400">
    <property type="entry name" value="TACYTOLYSIN"/>
</dbReference>
<dbReference type="SUPFAM" id="SSF56978">
    <property type="entry name" value="Perfringolysin"/>
    <property type="match status" value="1"/>
</dbReference>
<dbReference type="InterPro" id="IPR001869">
    <property type="entry name" value="Thiol_cytolysin"/>
</dbReference>
<evidence type="ECO:0000313" key="1">
    <source>
        <dbReference type="EMBL" id="QND41841.1"/>
    </source>
</evidence>
<gene>
    <name evidence="1" type="ORF">HB770_04165</name>
</gene>
<dbReference type="Pfam" id="PF01289">
    <property type="entry name" value="Thiol_cytolysin"/>
    <property type="match status" value="1"/>
</dbReference>
<accession>A0A7G6RHV9</accession>